<reference evidence="1 2" key="1">
    <citation type="journal article" date="2020" name="Nat. Food">
        <title>A phased Vanilla planifolia genome enables genetic improvement of flavour and production.</title>
        <authorList>
            <person name="Hasing T."/>
            <person name="Tang H."/>
            <person name="Brym M."/>
            <person name="Khazi F."/>
            <person name="Huang T."/>
            <person name="Chambers A.H."/>
        </authorList>
    </citation>
    <scope>NUCLEOTIDE SEQUENCE [LARGE SCALE GENOMIC DNA]</scope>
    <source>
        <tissue evidence="1">Leaf</tissue>
    </source>
</reference>
<dbReference type="PANTHER" id="PTHR33163:SF40">
    <property type="entry name" value="PROTEIN TIC 214"/>
    <property type="match status" value="1"/>
</dbReference>
<dbReference type="EMBL" id="JADCNL010000483">
    <property type="protein sequence ID" value="KAG0447314.1"/>
    <property type="molecule type" value="Genomic_DNA"/>
</dbReference>
<evidence type="ECO:0000313" key="2">
    <source>
        <dbReference type="Proteomes" id="UP000636800"/>
    </source>
</evidence>
<gene>
    <name evidence="1" type="ORF">HPP92_028417</name>
</gene>
<evidence type="ECO:0008006" key="3">
    <source>
        <dbReference type="Google" id="ProtNLM"/>
    </source>
</evidence>
<name>A0A835P7Z4_VANPL</name>
<dbReference type="Proteomes" id="UP000636800">
    <property type="component" value="Unassembled WGS sequence"/>
</dbReference>
<dbReference type="PANTHER" id="PTHR33163">
    <property type="entry name" value="PROTEIN TIC 214-RELATED"/>
    <property type="match status" value="1"/>
</dbReference>
<dbReference type="Pfam" id="PF05758">
    <property type="entry name" value="Ycf1"/>
    <property type="match status" value="1"/>
</dbReference>
<dbReference type="GO" id="GO:0016020">
    <property type="term" value="C:membrane"/>
    <property type="evidence" value="ECO:0007669"/>
    <property type="project" value="InterPro"/>
</dbReference>
<sequence>MKNLLFRTWNPLLRTWNLLFRNLMRRKSEWKISDLENEETKERRVKEKKDARQIEAEEQIAVIEAWESFQYVRAFLLLIQSFFRKYILLPSFIITKNLFRILLFQWPEWFEDWEQWKREIHLKCAYTGVPSSENEFPRIGS</sequence>
<comment type="caution">
    <text evidence="1">The sequence shown here is derived from an EMBL/GenBank/DDBJ whole genome shotgun (WGS) entry which is preliminary data.</text>
</comment>
<accession>A0A835P7Z4</accession>
<proteinExistence type="predicted"/>
<dbReference type="OrthoDB" id="1875263at2759"/>
<dbReference type="InterPro" id="IPR008896">
    <property type="entry name" value="TIC214"/>
</dbReference>
<evidence type="ECO:0000313" key="1">
    <source>
        <dbReference type="EMBL" id="KAG0447314.1"/>
    </source>
</evidence>
<dbReference type="AlphaFoldDB" id="A0A835P7Z4"/>
<protein>
    <recommendedName>
        <fullName evidence="3">Protein TIC 214</fullName>
    </recommendedName>
</protein>
<keyword evidence="2" id="KW-1185">Reference proteome</keyword>
<organism evidence="1 2">
    <name type="scientific">Vanilla planifolia</name>
    <name type="common">Vanilla</name>
    <dbReference type="NCBI Taxonomy" id="51239"/>
    <lineage>
        <taxon>Eukaryota</taxon>
        <taxon>Viridiplantae</taxon>
        <taxon>Streptophyta</taxon>
        <taxon>Embryophyta</taxon>
        <taxon>Tracheophyta</taxon>
        <taxon>Spermatophyta</taxon>
        <taxon>Magnoliopsida</taxon>
        <taxon>Liliopsida</taxon>
        <taxon>Asparagales</taxon>
        <taxon>Orchidaceae</taxon>
        <taxon>Vanilloideae</taxon>
        <taxon>Vanilleae</taxon>
        <taxon>Vanilla</taxon>
    </lineage>
</organism>